<proteinExistence type="predicted"/>
<evidence type="ECO:0000313" key="3">
    <source>
        <dbReference type="Proteomes" id="UP000270230"/>
    </source>
</evidence>
<dbReference type="PANTHER" id="PTHR42678:SF5">
    <property type="entry name" value="GLUTAMYL-TRNA(GLN) AMIDOTRANSFERASE SUBUNIT A"/>
    <property type="match status" value="1"/>
</dbReference>
<dbReference type="InterPro" id="IPR023631">
    <property type="entry name" value="Amidase_dom"/>
</dbReference>
<comment type="caution">
    <text evidence="2">The sequence shown here is derived from an EMBL/GenBank/DDBJ whole genome shotgun (WGS) entry which is preliminary data.</text>
</comment>
<organism evidence="2 3">
    <name type="scientific">Hortaea werneckii</name>
    <name type="common">Black yeast</name>
    <name type="synonym">Cladosporium werneckii</name>
    <dbReference type="NCBI Taxonomy" id="91943"/>
    <lineage>
        <taxon>Eukaryota</taxon>
        <taxon>Fungi</taxon>
        <taxon>Dikarya</taxon>
        <taxon>Ascomycota</taxon>
        <taxon>Pezizomycotina</taxon>
        <taxon>Dothideomycetes</taxon>
        <taxon>Dothideomycetidae</taxon>
        <taxon>Mycosphaerellales</taxon>
        <taxon>Teratosphaeriaceae</taxon>
        <taxon>Hortaea</taxon>
    </lineage>
</organism>
<accession>A0A3M7C0A6</accession>
<dbReference type="AlphaFoldDB" id="A0A3M7C0A6"/>
<dbReference type="Gene3D" id="3.90.1300.10">
    <property type="entry name" value="Amidase signature (AS) domain"/>
    <property type="match status" value="1"/>
</dbReference>
<dbReference type="SUPFAM" id="SSF75304">
    <property type="entry name" value="Amidase signature (AS) enzymes"/>
    <property type="match status" value="1"/>
</dbReference>
<dbReference type="OrthoDB" id="566138at2759"/>
<dbReference type="InterPro" id="IPR036928">
    <property type="entry name" value="AS_sf"/>
</dbReference>
<name>A0A3M7C0A6_HORWE</name>
<dbReference type="Pfam" id="PF01425">
    <property type="entry name" value="Amidase"/>
    <property type="match status" value="1"/>
</dbReference>
<dbReference type="PANTHER" id="PTHR42678">
    <property type="entry name" value="AMIDASE"/>
    <property type="match status" value="1"/>
</dbReference>
<reference evidence="2 3" key="1">
    <citation type="journal article" date="2018" name="BMC Genomics">
        <title>Genomic evidence for intraspecific hybridization in a clonal and extremely halotolerant yeast.</title>
        <authorList>
            <person name="Gostincar C."/>
            <person name="Stajich J.E."/>
            <person name="Zupancic J."/>
            <person name="Zalar P."/>
            <person name="Gunde-Cimerman N."/>
        </authorList>
    </citation>
    <scope>NUCLEOTIDE SEQUENCE [LARGE SCALE GENOMIC DNA]</scope>
    <source>
        <strain evidence="2 3">EXF-151</strain>
    </source>
</reference>
<protein>
    <recommendedName>
        <fullName evidence="1">Amidase domain-containing protein</fullName>
    </recommendedName>
</protein>
<evidence type="ECO:0000313" key="2">
    <source>
        <dbReference type="EMBL" id="RMY45481.1"/>
    </source>
</evidence>
<sequence>MLLAALFHVLCYDHQFLWYFQYCFPCYYKPRMKASALAVTAATVGYATASFDAREATIASTHHGLYTGLTTCREVVSSFVSRIEALNNQTNAVLALDPNALKTADAMDARLQANNASGYGPLFCIPTLLKDNWDTSDMPTTGANVYLNQSQPTEDAPATAALRKAGAVIIGKANLHELALEGLTVSSLGGQTVNPYDSTRTPGGSSGGTGAAVAASFAVWGTGTDTVNSLRSPASANSLFSCRPTRGLISRAGIIPISYTQDAIGPIARCVEDVATALTVMAEVGYDEDDNTTALVPAGIRNTDYTAGLAQGSLKGLRLGLIEGFFNRTNSSETTPVNEAMANITSKLRSAGATIIPITDNLYNASAIAADLDTQRYEYRQLMNQYLQRPSLSGPRPKTLDELYATPPGKFLVIPSEYEYVNTALVSSTSNESWEGKPSYATVQSGIQNLTLALQETFSANDLDAMIYPEQKNLVVPIGSPSQSGRNGILAALTGSPVVTVPAGFSEATETAPEGVPIGMEILGQPWTEEKLLQIAFEIQGLGRVRKTPSWAKEMVDVKEYREVPDVTPNTGNIPNAYPLGTL</sequence>
<dbReference type="Proteomes" id="UP000270230">
    <property type="component" value="Unassembled WGS sequence"/>
</dbReference>
<dbReference type="EMBL" id="QWIN01000935">
    <property type="protein sequence ID" value="RMY45481.1"/>
    <property type="molecule type" value="Genomic_DNA"/>
</dbReference>
<gene>
    <name evidence="2" type="ORF">D0865_09884</name>
</gene>
<evidence type="ECO:0000259" key="1">
    <source>
        <dbReference type="Pfam" id="PF01425"/>
    </source>
</evidence>
<feature type="domain" description="Amidase" evidence="1">
    <location>
        <begin position="74"/>
        <end position="533"/>
    </location>
</feature>